<protein>
    <recommendedName>
        <fullName evidence="6">L-arabinose isomerase</fullName>
        <ecNumber evidence="6">5.3.1.4</ecNumber>
    </recommendedName>
</protein>
<dbReference type="InterPro" id="IPR024664">
    <property type="entry name" value="Ara_Isoase_C"/>
</dbReference>
<dbReference type="InterPro" id="IPR055390">
    <property type="entry name" value="AraA_central"/>
</dbReference>
<dbReference type="Gene3D" id="3.40.50.10940">
    <property type="match status" value="1"/>
</dbReference>
<dbReference type="GO" id="GO:0005829">
    <property type="term" value="C:cytosol"/>
    <property type="evidence" value="ECO:0007669"/>
    <property type="project" value="TreeGrafter"/>
</dbReference>
<dbReference type="GO" id="GO:0008733">
    <property type="term" value="F:L-arabinose isomerase activity"/>
    <property type="evidence" value="ECO:0007669"/>
    <property type="project" value="UniProtKB-UniRule"/>
</dbReference>
<feature type="domain" description="L-arabinose isomerase C-terminal" evidence="8">
    <location>
        <begin position="336"/>
        <end position="478"/>
    </location>
</feature>
<evidence type="ECO:0000256" key="2">
    <source>
        <dbReference type="ARBA" id="ARBA00022935"/>
    </source>
</evidence>
<name>A0A2L0F115_SORCE</name>
<feature type="binding site" evidence="6">
    <location>
        <position position="313"/>
    </location>
    <ligand>
        <name>Mn(2+)</name>
        <dbReference type="ChEBI" id="CHEBI:29035"/>
    </ligand>
</feature>
<evidence type="ECO:0000256" key="1">
    <source>
        <dbReference type="ARBA" id="ARBA00022723"/>
    </source>
</evidence>
<dbReference type="NCBIfam" id="NF002795">
    <property type="entry name" value="PRK02929.1"/>
    <property type="match status" value="1"/>
</dbReference>
<dbReference type="UniPathway" id="UPA00145">
    <property type="reaction ID" value="UER00565"/>
</dbReference>
<evidence type="ECO:0000256" key="6">
    <source>
        <dbReference type="HAMAP-Rule" id="MF_00519"/>
    </source>
</evidence>
<evidence type="ECO:0000256" key="5">
    <source>
        <dbReference type="ARBA" id="ARBA00023277"/>
    </source>
</evidence>
<keyword evidence="1 6" id="KW-0479">Metal-binding</keyword>
<feature type="domain" description="L-arabinose isomerase central" evidence="9">
    <location>
        <begin position="183"/>
        <end position="331"/>
    </location>
</feature>
<dbReference type="Pfam" id="PF02610">
    <property type="entry name" value="AraA_N"/>
    <property type="match status" value="1"/>
</dbReference>
<dbReference type="InterPro" id="IPR004216">
    <property type="entry name" value="Fuc/Ara_isomerase_C"/>
</dbReference>
<keyword evidence="5 6" id="KW-0119">Carbohydrate metabolism</keyword>
<evidence type="ECO:0000259" key="7">
    <source>
        <dbReference type="Pfam" id="PF02610"/>
    </source>
</evidence>
<reference evidence="10 11" key="1">
    <citation type="submission" date="2015-09" db="EMBL/GenBank/DDBJ databases">
        <title>Sorangium comparison.</title>
        <authorList>
            <person name="Zaburannyi N."/>
            <person name="Bunk B."/>
            <person name="Overmann J."/>
            <person name="Mueller R."/>
        </authorList>
    </citation>
    <scope>NUCLEOTIDE SEQUENCE [LARGE SCALE GENOMIC DNA]</scope>
    <source>
        <strain evidence="10 11">So ce26</strain>
    </source>
</reference>
<proteinExistence type="inferred from homology"/>
<evidence type="ECO:0000259" key="9">
    <source>
        <dbReference type="Pfam" id="PF24856"/>
    </source>
</evidence>
<comment type="catalytic activity">
    <reaction evidence="6">
        <text>beta-L-arabinopyranose = L-ribulose</text>
        <dbReference type="Rhea" id="RHEA:14821"/>
        <dbReference type="ChEBI" id="CHEBI:16880"/>
        <dbReference type="ChEBI" id="CHEBI:40886"/>
        <dbReference type="EC" id="5.3.1.4"/>
    </reaction>
</comment>
<comment type="similarity">
    <text evidence="6">Belongs to the arabinose isomerase family.</text>
</comment>
<dbReference type="PANTHER" id="PTHR38464:SF1">
    <property type="entry name" value="L-ARABINOSE ISOMERASE"/>
    <property type="match status" value="1"/>
</dbReference>
<keyword evidence="4 6" id="KW-0413">Isomerase</keyword>
<evidence type="ECO:0000313" key="11">
    <source>
        <dbReference type="Proteomes" id="UP000238348"/>
    </source>
</evidence>
<dbReference type="Proteomes" id="UP000238348">
    <property type="component" value="Chromosome"/>
</dbReference>
<evidence type="ECO:0000256" key="3">
    <source>
        <dbReference type="ARBA" id="ARBA00023211"/>
    </source>
</evidence>
<dbReference type="EC" id="5.3.1.4" evidence="6"/>
<feature type="binding site" evidence="6">
    <location>
        <position position="456"/>
    </location>
    <ligand>
        <name>Mn(2+)</name>
        <dbReference type="ChEBI" id="CHEBI:29035"/>
    </ligand>
</feature>
<accession>A0A2L0F115</accession>
<keyword evidence="2 6" id="KW-0054">Arabinose catabolism</keyword>
<dbReference type="InterPro" id="IPR009015">
    <property type="entry name" value="Fucose_isomerase_N/cen_sf"/>
</dbReference>
<evidence type="ECO:0000259" key="8">
    <source>
        <dbReference type="Pfam" id="PF11762"/>
    </source>
</evidence>
<dbReference type="InterPro" id="IPR038583">
    <property type="entry name" value="AraA_N_sf"/>
</dbReference>
<dbReference type="CDD" id="cd03557">
    <property type="entry name" value="L-arabinose_isomerase"/>
    <property type="match status" value="1"/>
</dbReference>
<dbReference type="PANTHER" id="PTHR38464">
    <property type="entry name" value="L-ARABINOSE ISOMERASE"/>
    <property type="match status" value="1"/>
</dbReference>
<gene>
    <name evidence="6" type="primary">araA</name>
    <name evidence="10" type="ORF">SOCE26_066500</name>
</gene>
<dbReference type="GO" id="GO:0019569">
    <property type="term" value="P:L-arabinose catabolic process to D-xylulose 5-phosphate"/>
    <property type="evidence" value="ECO:0007669"/>
    <property type="project" value="UniProtKB-UniRule"/>
</dbReference>
<dbReference type="EMBL" id="CP012673">
    <property type="protein sequence ID" value="AUX45169.1"/>
    <property type="molecule type" value="Genomic_DNA"/>
</dbReference>
<dbReference type="HAMAP" id="MF_00519">
    <property type="entry name" value="Arabinose_Isome"/>
    <property type="match status" value="1"/>
</dbReference>
<comment type="function">
    <text evidence="6">Catalyzes the conversion of L-arabinose to L-ribulose.</text>
</comment>
<feature type="domain" description="L-arabinose isomerase N-terminal" evidence="7">
    <location>
        <begin position="14"/>
        <end position="178"/>
    </location>
</feature>
<comment type="cofactor">
    <cofactor evidence="6">
        <name>Mn(2+)</name>
        <dbReference type="ChEBI" id="CHEBI:29035"/>
    </cofactor>
    <text evidence="6">Binds 1 Mn(2+) ion per subunit.</text>
</comment>
<dbReference type="InterPro" id="IPR055389">
    <property type="entry name" value="AraA_N"/>
</dbReference>
<evidence type="ECO:0000313" key="10">
    <source>
        <dbReference type="EMBL" id="AUX45169.1"/>
    </source>
</evidence>
<organism evidence="10 11">
    <name type="scientific">Sorangium cellulosum</name>
    <name type="common">Polyangium cellulosum</name>
    <dbReference type="NCBI Taxonomy" id="56"/>
    <lineage>
        <taxon>Bacteria</taxon>
        <taxon>Pseudomonadati</taxon>
        <taxon>Myxococcota</taxon>
        <taxon>Polyangia</taxon>
        <taxon>Polyangiales</taxon>
        <taxon>Polyangiaceae</taxon>
        <taxon>Sorangium</taxon>
    </lineage>
</organism>
<sequence>MSGVVMQDLRDSFEVWFLTGSQDLYGEEALRQVAEHSREIAEYLDASGKIPVRVVWKPTLKSPEAVLAVCREANAAPRCVGVITWMHTFSPAKMWIAGLMRLEKPLAHLHTQYNRELPWDSIDMDFMNLNQSAHGDREFGYIGARLRIERKVVVGHWKDDDVLGRLDVWSRAACAALDARRLRIARFGGMNMREVAVTGGDRVEAQVKLGWSVNGYGVGDLVARIADVDEREVDRLVAEYDEAYAVAPALRKGGERRGELRYAARQEAAIRSFLKEGGFGGFTTTFEDLHGLKQLPGLAVQRLMAEGYGFGAEGDWKSCGLVRALKVMSTGLRGGVSFMEDYTYHLVEGKERVLGAHMLEICPSIAAGRPSLEIHPLSIGGRSDPCRLVFDSGTGPAVNVAMVDMRGRMRMVANELEAVPPDGEMPKLPVARAVWIPKPDFKLACEAWILAGGAHHCAHSRAVTMEHVEDFAAIAGVELVRIGHGTEIRALKNELRWNDLAYRMAH</sequence>
<keyword evidence="3 6" id="KW-0464">Manganese</keyword>
<dbReference type="GO" id="GO:0030145">
    <property type="term" value="F:manganese ion binding"/>
    <property type="evidence" value="ECO:0007669"/>
    <property type="project" value="UniProtKB-UniRule"/>
</dbReference>
<comment type="pathway">
    <text evidence="6">Carbohydrate degradation; L-arabinose degradation via L-ribulose; D-xylulose 5-phosphate from L-arabinose (bacterial route): step 1/3.</text>
</comment>
<feature type="binding site" evidence="6">
    <location>
        <position position="340"/>
    </location>
    <ligand>
        <name>Mn(2+)</name>
        <dbReference type="ChEBI" id="CHEBI:29035"/>
    </ligand>
</feature>
<evidence type="ECO:0000256" key="4">
    <source>
        <dbReference type="ARBA" id="ARBA00023235"/>
    </source>
</evidence>
<dbReference type="AlphaFoldDB" id="A0A2L0F115"/>
<dbReference type="SUPFAM" id="SSF50443">
    <property type="entry name" value="FucI/AraA C-terminal domain-like"/>
    <property type="match status" value="1"/>
</dbReference>
<dbReference type="Pfam" id="PF11762">
    <property type="entry name" value="Arabinose_Iso_C"/>
    <property type="match status" value="1"/>
</dbReference>
<feature type="binding site" evidence="6">
    <location>
        <position position="357"/>
    </location>
    <ligand>
        <name>Mn(2+)</name>
        <dbReference type="ChEBI" id="CHEBI:29035"/>
    </ligand>
</feature>
<dbReference type="PIRSF" id="PIRSF001478">
    <property type="entry name" value="L-ara_isomerase"/>
    <property type="match status" value="1"/>
</dbReference>
<dbReference type="InterPro" id="IPR003762">
    <property type="entry name" value="Lara_isomerase"/>
</dbReference>
<dbReference type="Pfam" id="PF24856">
    <property type="entry name" value="AraA_central"/>
    <property type="match status" value="1"/>
</dbReference>
<dbReference type="SUPFAM" id="SSF53743">
    <property type="entry name" value="FucI/AraA N-terminal and middle domains"/>
    <property type="match status" value="1"/>
</dbReference>